<evidence type="ECO:0008006" key="2">
    <source>
        <dbReference type="Google" id="ProtNLM"/>
    </source>
</evidence>
<accession>A0A0E1WZR1</accession>
<organism evidence="1">
    <name type="scientific">Brucella pinnipedialis M292/94/1</name>
    <dbReference type="NCBI Taxonomy" id="520462"/>
    <lineage>
        <taxon>Bacteria</taxon>
        <taxon>Pseudomonadati</taxon>
        <taxon>Pseudomonadota</taxon>
        <taxon>Alphaproteobacteria</taxon>
        <taxon>Hyphomicrobiales</taxon>
        <taxon>Brucellaceae</taxon>
        <taxon>Brucella/Ochrobactrum group</taxon>
        <taxon>Brucella</taxon>
    </lineage>
</organism>
<dbReference type="EMBL" id="EQ999534">
    <property type="protein sequence ID" value="EEZ29479.1"/>
    <property type="molecule type" value="Genomic_DNA"/>
</dbReference>
<proteinExistence type="predicted"/>
<evidence type="ECO:0000313" key="1">
    <source>
        <dbReference type="EMBL" id="EEZ29479.1"/>
    </source>
</evidence>
<gene>
    <name evidence="1" type="ORF">BALG_02832</name>
</gene>
<name>A0A0E1WZR1_9HYPH</name>
<dbReference type="AlphaFoldDB" id="A0A0E1WZR1"/>
<dbReference type="Proteomes" id="UP000004659">
    <property type="component" value="Unassembled WGS sequence"/>
</dbReference>
<protein>
    <recommendedName>
        <fullName evidence="2">Glycosyltransferase</fullName>
    </recommendedName>
</protein>
<reference evidence="1" key="1">
    <citation type="submission" date="2009-01" db="EMBL/GenBank/DDBJ databases">
        <title>The Genome Sequence of Brucella pinnipedialis M292/94/1.</title>
        <authorList>
            <consortium name="The Broad Institute Genome Sequencing Platform"/>
            <person name="Ward D."/>
            <person name="Young S.K."/>
            <person name="Kodira C.D."/>
            <person name="Zeng Q."/>
            <person name="Koehrsen M."/>
            <person name="Alvarado L."/>
            <person name="Berlin A."/>
            <person name="Borenstein D."/>
            <person name="Chen Z."/>
            <person name="Engels R."/>
            <person name="Freedman E."/>
            <person name="Gellesch M."/>
            <person name="Goldberg J."/>
            <person name="Griggs A."/>
            <person name="Gujja S."/>
            <person name="Heiman D."/>
            <person name="Hepburn T."/>
            <person name="Howarth C."/>
            <person name="Jen D."/>
            <person name="Larson L."/>
            <person name="Lewis B."/>
            <person name="Mehta T."/>
            <person name="Park D."/>
            <person name="Pearson M."/>
            <person name="Roberts A."/>
            <person name="Saif S."/>
            <person name="Shea T."/>
            <person name="Shenoy N."/>
            <person name="Sisk P."/>
            <person name="Stolte C."/>
            <person name="Sykes S."/>
            <person name="Walk T."/>
            <person name="White J."/>
            <person name="Yandava C."/>
            <person name="Whatmore A.M."/>
            <person name="Perrett L.L."/>
            <person name="O'Callaghan D."/>
            <person name="Nusbaum C."/>
            <person name="Galagan J."/>
            <person name="Birren B."/>
        </authorList>
    </citation>
    <scope>NUCLEOTIDE SEQUENCE [LARGE SCALE GENOMIC DNA]</scope>
    <source>
        <strain evidence="1">M292/94/1</strain>
    </source>
</reference>
<sequence>MARRQNMAEGRSPVKTAIVTASWDQDFERCKLLCETVDKYTTGFTKHYILVESKDVALFRQLESSRRIIIDERDLLPSWLHAFWDPTHLWRRRIWLSLKTKPLRGWHVQQLRRIALAGAMEEDGFLYMDSDMAFLRPFDCSTLWHGEKLRLFVRPNALANPKWPEHPVWAANAAKLLGIQNGKSGLNDYIGQLVSWRRDSVISMCERIEAHTGQHWVAALGKIRRFSECILYGRYVDDILKGVGHFHDTGDLCRVYWFSPPPTEDEFRAFIAGLEPHQVAIGMQSFIGLSVDDIRRVINI</sequence>
<dbReference type="HOGENOM" id="CLU_084449_0_0_5"/>
<dbReference type="Pfam" id="PF20102">
    <property type="entry name" value="DUF6492"/>
    <property type="match status" value="1"/>
</dbReference>
<dbReference type="InterPro" id="IPR045499">
    <property type="entry name" value="DUF6492"/>
</dbReference>